<protein>
    <recommendedName>
        <fullName evidence="4">Tetratricopeptide repeat protein</fullName>
    </recommendedName>
</protein>
<feature type="region of interest" description="Disordered" evidence="1">
    <location>
        <begin position="132"/>
        <end position="164"/>
    </location>
</feature>
<proteinExistence type="predicted"/>
<organism evidence="2 3">
    <name type="scientific">Flavobacterium luminosum</name>
    <dbReference type="NCBI Taxonomy" id="2949086"/>
    <lineage>
        <taxon>Bacteria</taxon>
        <taxon>Pseudomonadati</taxon>
        <taxon>Bacteroidota</taxon>
        <taxon>Flavobacteriia</taxon>
        <taxon>Flavobacteriales</taxon>
        <taxon>Flavobacteriaceae</taxon>
        <taxon>Flavobacterium</taxon>
    </lineage>
</organism>
<comment type="caution">
    <text evidence="2">The sequence shown here is derived from an EMBL/GenBank/DDBJ whole genome shotgun (WGS) entry which is preliminary data.</text>
</comment>
<evidence type="ECO:0000256" key="1">
    <source>
        <dbReference type="SAM" id="MobiDB-lite"/>
    </source>
</evidence>
<reference evidence="2 3" key="1">
    <citation type="submission" date="2022-05" db="EMBL/GenBank/DDBJ databases">
        <title>Flavobacterium sp., isolated from activated sludge.</title>
        <authorList>
            <person name="Ran Q."/>
        </authorList>
    </citation>
    <scope>NUCLEOTIDE SEQUENCE [LARGE SCALE GENOMIC DNA]</scope>
    <source>
        <strain evidence="2 3">HXWNR70</strain>
    </source>
</reference>
<dbReference type="EMBL" id="JAMLJM010000001">
    <property type="protein sequence ID" value="MCL9807955.1"/>
    <property type="molecule type" value="Genomic_DNA"/>
</dbReference>
<gene>
    <name evidence="2" type="ORF">NAT50_01125</name>
</gene>
<sequence length="289" mass="32763">MNLNEYIHLLNNPGAVNYSHINDLDKILADFPYFQSARTIQLKGLHAHDSFKYSQALKLTAAHTVDRTVLFDFINGYFTPTLKKVSEDKEPEKKTVAIATEPSLIEEKTLEVPQKTVSENSLEKSILSSIKEATPAVPSAETEKIEAEETASESVATDEKPVGLNTSETHSFQEWLQLSKLKPIERNESTEVKVESKTLAEKIDLIDKFIESNPKISPPKENIAPPAYTQKNEDTSYLMTETLAKIYLEQRKYSKAIQAYEILILKYPEKSSLFADRILEIKELQQNNK</sequence>
<evidence type="ECO:0000313" key="2">
    <source>
        <dbReference type="EMBL" id="MCL9807955.1"/>
    </source>
</evidence>
<dbReference type="Proteomes" id="UP001317191">
    <property type="component" value="Unassembled WGS sequence"/>
</dbReference>
<accession>A0ABT0TKN2</accession>
<name>A0ABT0TKN2_9FLAO</name>
<keyword evidence="3" id="KW-1185">Reference proteome</keyword>
<evidence type="ECO:0008006" key="4">
    <source>
        <dbReference type="Google" id="ProtNLM"/>
    </source>
</evidence>
<dbReference type="RefSeq" id="WP_250590638.1">
    <property type="nucleotide sequence ID" value="NZ_JAMLJM010000001.1"/>
</dbReference>
<evidence type="ECO:0000313" key="3">
    <source>
        <dbReference type="Proteomes" id="UP001317191"/>
    </source>
</evidence>